<dbReference type="HOGENOM" id="CLU_956259_0_0_9"/>
<dbReference type="RefSeq" id="WP_006569943.1">
    <property type="nucleotide sequence ID" value="NZ_CM001486.1"/>
</dbReference>
<keyword evidence="2" id="KW-0285">Flavoprotein</keyword>
<dbReference type="SUPFAM" id="SSF55469">
    <property type="entry name" value="FMN-dependent nitroreductase-like"/>
    <property type="match status" value="1"/>
</dbReference>
<sequence>MDALDKLKNRKSCRSFLEKPISDEDLDEILDIGLAAASGGNTQPITIIKVRNKETKKTLRQILGQNFIETADTILFFILDFYKQRKWCQLSKSPYGRHRSFLEFIISLEDVMCTAQSIESACTLKDIGCVYLGTPNLRYEELKEILSLPELTIPVLAMCLGYPKNSGKPNKKLNKNAVIFEEKYKILSDEEIIKYYDNEKYNNIKININDKNFNLAEKLFEISKQVESDSFANEVKNYIKEKGYINAAQKLFGLHYNPIEMIGMNEWIWNFFKSQGFDFLDNSFHINRLDVK</sequence>
<dbReference type="AlphaFoldDB" id="I8QZ79"/>
<evidence type="ECO:0000256" key="4">
    <source>
        <dbReference type="ARBA" id="ARBA00023002"/>
    </source>
</evidence>
<keyword evidence="4" id="KW-0560">Oxidoreductase</keyword>
<evidence type="ECO:0000313" key="7">
    <source>
        <dbReference type="Proteomes" id="UP000005110"/>
    </source>
</evidence>
<dbReference type="Pfam" id="PF00881">
    <property type="entry name" value="Nitroreductase"/>
    <property type="match status" value="1"/>
</dbReference>
<reference evidence="6 7" key="1">
    <citation type="submission" date="2012-02" db="EMBL/GenBank/DDBJ databases">
        <title>Improved High-Quality Draft sequence of Thermoanaerobacter siderophilus SR4.</title>
        <authorList>
            <consortium name="US DOE Joint Genome Institute"/>
            <person name="Lucas S."/>
            <person name="Han J."/>
            <person name="Lapidus A."/>
            <person name="Cheng J.-F."/>
            <person name="Goodwin L."/>
            <person name="Pitluck S."/>
            <person name="Peters L."/>
            <person name="Detter J.C."/>
            <person name="Han C."/>
            <person name="Tapia R."/>
            <person name="Land M."/>
            <person name="Hauser L."/>
            <person name="Kyrpides N."/>
            <person name="Ivanova N."/>
            <person name="Pagani I."/>
            <person name="Hemme C."/>
            <person name="Woyke T."/>
        </authorList>
    </citation>
    <scope>NUCLEOTIDE SEQUENCE [LARGE SCALE GENOMIC DNA]</scope>
    <source>
        <strain evidence="6 7">SR4</strain>
    </source>
</reference>
<protein>
    <submittedName>
        <fullName evidence="6">Nitroreductase</fullName>
    </submittedName>
</protein>
<comment type="similarity">
    <text evidence="1">Belongs to the flavin oxidoreductase frp family.</text>
</comment>
<dbReference type="InterPro" id="IPR016446">
    <property type="entry name" value="Flavin_OxRdtase_Frp"/>
</dbReference>
<dbReference type="Proteomes" id="UP000005110">
    <property type="component" value="Chromosome"/>
</dbReference>
<dbReference type="EMBL" id="CM001486">
    <property type="protein sequence ID" value="EIW00403.1"/>
    <property type="molecule type" value="Genomic_DNA"/>
</dbReference>
<proteinExistence type="inferred from homology"/>
<dbReference type="GO" id="GO:0016491">
    <property type="term" value="F:oxidoreductase activity"/>
    <property type="evidence" value="ECO:0007669"/>
    <property type="project" value="UniProtKB-KW"/>
</dbReference>
<feature type="domain" description="Nitroreductase" evidence="5">
    <location>
        <begin position="7"/>
        <end position="162"/>
    </location>
</feature>
<dbReference type="PATRIC" id="fig|880478.3.peg.2667"/>
<dbReference type="PANTHER" id="PTHR43425:SF2">
    <property type="entry name" value="OXYGEN-INSENSITIVE NADPH NITROREDUCTASE"/>
    <property type="match status" value="1"/>
</dbReference>
<organism evidence="6 7">
    <name type="scientific">Thermoanaerobacter siderophilus SR4</name>
    <dbReference type="NCBI Taxonomy" id="880478"/>
    <lineage>
        <taxon>Bacteria</taxon>
        <taxon>Bacillati</taxon>
        <taxon>Bacillota</taxon>
        <taxon>Clostridia</taxon>
        <taxon>Thermoanaerobacterales</taxon>
        <taxon>Thermoanaerobacteraceae</taxon>
        <taxon>Thermoanaerobacter</taxon>
    </lineage>
</organism>
<evidence type="ECO:0000259" key="5">
    <source>
        <dbReference type="Pfam" id="PF00881"/>
    </source>
</evidence>
<gene>
    <name evidence="6" type="ORF">ThesiDRAFT1_1465</name>
</gene>
<evidence type="ECO:0000313" key="6">
    <source>
        <dbReference type="EMBL" id="EIW00403.1"/>
    </source>
</evidence>
<evidence type="ECO:0000256" key="3">
    <source>
        <dbReference type="ARBA" id="ARBA00022643"/>
    </source>
</evidence>
<dbReference type="InterPro" id="IPR029479">
    <property type="entry name" value="Nitroreductase"/>
</dbReference>
<keyword evidence="7" id="KW-1185">Reference proteome</keyword>
<evidence type="ECO:0000256" key="1">
    <source>
        <dbReference type="ARBA" id="ARBA00008366"/>
    </source>
</evidence>
<dbReference type="Gene3D" id="3.40.109.10">
    <property type="entry name" value="NADH Oxidase"/>
    <property type="match status" value="1"/>
</dbReference>
<keyword evidence="3" id="KW-0288">FMN</keyword>
<dbReference type="PANTHER" id="PTHR43425">
    <property type="entry name" value="OXYGEN-INSENSITIVE NADPH NITROREDUCTASE"/>
    <property type="match status" value="1"/>
</dbReference>
<name>I8QZ79_9THEO</name>
<evidence type="ECO:0000256" key="2">
    <source>
        <dbReference type="ARBA" id="ARBA00022630"/>
    </source>
</evidence>
<dbReference type="InterPro" id="IPR000415">
    <property type="entry name" value="Nitroreductase-like"/>
</dbReference>
<accession>I8QZ79</accession>